<feature type="compositionally biased region" description="Polar residues" evidence="7">
    <location>
        <begin position="215"/>
        <end position="228"/>
    </location>
</feature>
<comment type="cofactor">
    <cofactor evidence="1 6">
        <name>Mg(2+)</name>
        <dbReference type="ChEBI" id="CHEBI:18420"/>
    </cofactor>
</comment>
<dbReference type="Gene3D" id="3.40.190.80">
    <property type="match status" value="1"/>
</dbReference>
<dbReference type="EMBL" id="CH408035">
    <property type="protein sequence ID" value="EAQ83495.1"/>
    <property type="molecule type" value="Genomic_DNA"/>
</dbReference>
<dbReference type="InParanoid" id="Q2GQ55"/>
<evidence type="ECO:0000256" key="6">
    <source>
        <dbReference type="PIRSR" id="PIRSR600760-2"/>
    </source>
</evidence>
<organism evidence="8 9">
    <name type="scientific">Chaetomium globosum (strain ATCC 6205 / CBS 148.51 / DSM 1962 / NBRC 6347 / NRRL 1970)</name>
    <name type="common">Soil fungus</name>
    <dbReference type="NCBI Taxonomy" id="306901"/>
    <lineage>
        <taxon>Eukaryota</taxon>
        <taxon>Fungi</taxon>
        <taxon>Dikarya</taxon>
        <taxon>Ascomycota</taxon>
        <taxon>Pezizomycotina</taxon>
        <taxon>Sordariomycetes</taxon>
        <taxon>Sordariomycetidae</taxon>
        <taxon>Sordariales</taxon>
        <taxon>Chaetomiaceae</taxon>
        <taxon>Chaetomium</taxon>
    </lineage>
</organism>
<evidence type="ECO:0000313" key="9">
    <source>
        <dbReference type="Proteomes" id="UP000001056"/>
    </source>
</evidence>
<name>Q2GQ55_CHAGB</name>
<dbReference type="VEuPathDB" id="FungiDB:CHGG_09899"/>
<feature type="binding site" evidence="6">
    <location>
        <position position="334"/>
    </location>
    <ligand>
        <name>Mg(2+)</name>
        <dbReference type="ChEBI" id="CHEBI:18420"/>
        <label>1</label>
        <note>catalytic</note>
    </ligand>
</feature>
<evidence type="ECO:0000256" key="2">
    <source>
        <dbReference type="ARBA" id="ARBA00009759"/>
    </source>
</evidence>
<feature type="region of interest" description="Disordered" evidence="7">
    <location>
        <begin position="205"/>
        <end position="234"/>
    </location>
</feature>
<evidence type="ECO:0000313" key="8">
    <source>
        <dbReference type="EMBL" id="EAQ83495.1"/>
    </source>
</evidence>
<keyword evidence="5 6" id="KW-0460">Magnesium</keyword>
<dbReference type="eggNOG" id="KOG1528">
    <property type="taxonomic scope" value="Eukaryota"/>
</dbReference>
<keyword evidence="4" id="KW-0378">Hydrolase</keyword>
<dbReference type="PANTHER" id="PTHR43200">
    <property type="entry name" value="PHOSPHATASE"/>
    <property type="match status" value="1"/>
</dbReference>
<feature type="compositionally biased region" description="Low complexity" evidence="7">
    <location>
        <begin position="140"/>
        <end position="171"/>
    </location>
</feature>
<comment type="similarity">
    <text evidence="2">Belongs to the inositol monophosphatase superfamily.</text>
</comment>
<dbReference type="GO" id="GO:0000103">
    <property type="term" value="P:sulfate assimilation"/>
    <property type="evidence" value="ECO:0007669"/>
    <property type="project" value="TreeGrafter"/>
</dbReference>
<dbReference type="GO" id="GO:0046872">
    <property type="term" value="F:metal ion binding"/>
    <property type="evidence" value="ECO:0007669"/>
    <property type="project" value="UniProtKB-KW"/>
</dbReference>
<dbReference type="OrthoDB" id="411145at2759"/>
<dbReference type="InterPro" id="IPR051090">
    <property type="entry name" value="Inositol_monoP_superfamily"/>
</dbReference>
<dbReference type="PANTHER" id="PTHR43200:SF2">
    <property type="entry name" value="3'(2'),5'-BISPHOSPHATE NUCLEOTIDASE"/>
    <property type="match status" value="1"/>
</dbReference>
<dbReference type="Pfam" id="PF00459">
    <property type="entry name" value="Inositol_P"/>
    <property type="match status" value="1"/>
</dbReference>
<evidence type="ECO:0000256" key="1">
    <source>
        <dbReference type="ARBA" id="ARBA00001946"/>
    </source>
</evidence>
<protein>
    <recommendedName>
        <fullName evidence="10">3'(2'),5'-bisphosphate nucleotidase</fullName>
    </recommendedName>
</protein>
<dbReference type="OMA" id="RSENCTH"/>
<proteinExistence type="inferred from homology"/>
<dbReference type="GO" id="GO:0008441">
    <property type="term" value="F:3'(2'),5'-bisphosphate nucleotidase activity"/>
    <property type="evidence" value="ECO:0007669"/>
    <property type="project" value="TreeGrafter"/>
</dbReference>
<feature type="compositionally biased region" description="Low complexity" evidence="7">
    <location>
        <begin position="1"/>
        <end position="117"/>
    </location>
</feature>
<dbReference type="SUPFAM" id="SSF56655">
    <property type="entry name" value="Carbohydrate phosphatase"/>
    <property type="match status" value="1"/>
</dbReference>
<evidence type="ECO:0000256" key="5">
    <source>
        <dbReference type="ARBA" id="ARBA00022842"/>
    </source>
</evidence>
<dbReference type="InterPro" id="IPR000760">
    <property type="entry name" value="Inositol_monophosphatase-like"/>
</dbReference>
<accession>Q2GQ55</accession>
<dbReference type="AlphaFoldDB" id="Q2GQ55"/>
<feature type="binding site" evidence="6">
    <location>
        <position position="331"/>
    </location>
    <ligand>
        <name>Mg(2+)</name>
        <dbReference type="ChEBI" id="CHEBI:18420"/>
        <label>1</label>
        <note>catalytic</note>
    </ligand>
</feature>
<feature type="region of interest" description="Disordered" evidence="7">
    <location>
        <begin position="1"/>
        <end position="177"/>
    </location>
</feature>
<feature type="binding site" evidence="6">
    <location>
        <position position="265"/>
    </location>
    <ligand>
        <name>Mg(2+)</name>
        <dbReference type="ChEBI" id="CHEBI:18420"/>
        <label>1</label>
        <note>catalytic</note>
    </ligand>
</feature>
<dbReference type="GeneID" id="4396262"/>
<dbReference type="STRING" id="306901.Q2GQ55"/>
<sequence>MDPNRNQRSNNGSGTNGNGNNPPVTKTVKTATTKTTALKPAPVQAARATNTSTATASSTATNSTATNSNATNSTATNSTATNSTATNSTATNSTSATNTRTVTHRPAQTTATNNAQTSGRQNVTRTAAGAEGSARTQPRATAASTNTNATASTSGPRATASTAGAKKTAAAKTEDDPSLAYARRIAELAVQRAVLVTKTVLRSIPKKAPAGPNAPLSQKQNAGTTDGTSAAKKDNSPVTIADFAVQALLISGMRKAFPNYGFLGEETAGKLREDERMREKVWKLVQKTKLSDPACEALLGKPGGPQEMMDIIDIGASKTNAEPNKKYIIMDPVDGTSAFMEHGQYAVVLGMVENGHEIMGVVAGPNVKFDDVVLGGAKIREFDTDEDGLGTMISAVRGYGATARPVGPGELLPAVPLNRASQPPPKLDKTKPGLAKFYGLKYVDSENSPKSRWDKVQDFAGGPDKYKKALQLYSSHVRYMAMALGDRTYTQIRWPDERKKPFKPWSIWDHVGTPLIYTESGPSKVTDLHGKPLTYNEGRDMLSYYGIITADATIHKAIVDAVKVELAAEQKLVAAKKLTAAKK</sequence>
<keyword evidence="3 6" id="KW-0479">Metal-binding</keyword>
<evidence type="ECO:0000256" key="7">
    <source>
        <dbReference type="SAM" id="MobiDB-lite"/>
    </source>
</evidence>
<dbReference type="Proteomes" id="UP000001056">
    <property type="component" value="Unassembled WGS sequence"/>
</dbReference>
<dbReference type="HOGENOM" id="CLU_033446_1_0_1"/>
<evidence type="ECO:0000256" key="4">
    <source>
        <dbReference type="ARBA" id="ARBA00022801"/>
    </source>
</evidence>
<reference evidence="9" key="1">
    <citation type="journal article" date="2015" name="Genome Announc.">
        <title>Draft genome sequence of the cellulolytic fungus Chaetomium globosum.</title>
        <authorList>
            <person name="Cuomo C.A."/>
            <person name="Untereiner W.A."/>
            <person name="Ma L.-J."/>
            <person name="Grabherr M."/>
            <person name="Birren B.W."/>
        </authorList>
    </citation>
    <scope>NUCLEOTIDE SEQUENCE [LARGE SCALE GENOMIC DNA]</scope>
    <source>
        <strain evidence="9">ATCC 6205 / CBS 148.51 / DSM 1962 / NBRC 6347 / NRRL 1970</strain>
    </source>
</reference>
<evidence type="ECO:0008006" key="10">
    <source>
        <dbReference type="Google" id="ProtNLM"/>
    </source>
</evidence>
<dbReference type="Gene3D" id="3.30.540.10">
    <property type="entry name" value="Fructose-1,6-Bisphosphatase, subunit A, domain 1"/>
    <property type="match status" value="1"/>
</dbReference>
<dbReference type="RefSeq" id="XP_001227826.1">
    <property type="nucleotide sequence ID" value="XM_001227825.1"/>
</dbReference>
<gene>
    <name evidence="8" type="ORF">CHGG_09899</name>
</gene>
<evidence type="ECO:0000256" key="3">
    <source>
        <dbReference type="ARBA" id="ARBA00022723"/>
    </source>
</evidence>
<keyword evidence="9" id="KW-1185">Reference proteome</keyword>
<feature type="binding site" evidence="6">
    <location>
        <position position="509"/>
    </location>
    <ligand>
        <name>Mg(2+)</name>
        <dbReference type="ChEBI" id="CHEBI:18420"/>
        <label>1</label>
        <note>catalytic</note>
    </ligand>
</feature>